<dbReference type="PANTHER" id="PTHR12631">
    <property type="entry name" value="ALPHA-L-IDURONIDASE"/>
    <property type="match status" value="1"/>
</dbReference>
<evidence type="ECO:0000313" key="1">
    <source>
        <dbReference type="EMBL" id="ACG80041.1"/>
    </source>
</evidence>
<dbReference type="InterPro" id="IPR001360">
    <property type="entry name" value="Glyco_hydro_1"/>
</dbReference>
<dbReference type="InterPro" id="IPR051923">
    <property type="entry name" value="Glycosyl_Hydrolase_39"/>
</dbReference>
<dbReference type="HOGENOM" id="CLU_645428_0_0_5"/>
<keyword evidence="1" id="KW-0614">Plasmid</keyword>
<dbReference type="SUPFAM" id="SSF51445">
    <property type="entry name" value="(Trans)glycosidases"/>
    <property type="match status" value="1"/>
</dbReference>
<dbReference type="KEGG" id="pzu:PHZ_p0098"/>
<keyword evidence="2" id="KW-1185">Reference proteome</keyword>
<reference evidence="1 2" key="1">
    <citation type="journal article" date="2008" name="BMC Genomics">
        <title>Complete genome of Phenylobacterium zucineum - a novel facultative intracellular bacterium isolated from human erythroleukemia cell line K562.</title>
        <authorList>
            <person name="Luo Y."/>
            <person name="Xu X."/>
            <person name="Ding Z."/>
            <person name="Liu Z."/>
            <person name="Zhang B."/>
            <person name="Yan Z."/>
            <person name="Sun J."/>
            <person name="Hu S."/>
            <person name="Hu X."/>
        </authorList>
    </citation>
    <scope>NUCLEOTIDE SEQUENCE [LARGE SCALE GENOMIC DNA]</scope>
    <source>
        <strain evidence="2">HLK1</strain>
        <plasmid evidence="2">HLK1</plasmid>
        <plasmid evidence="2">Plasmid pHLK1</plasmid>
    </source>
</reference>
<dbReference type="CAZy" id="GH1">
    <property type="family name" value="Glycoside Hydrolase Family 1"/>
</dbReference>
<keyword evidence="1" id="KW-0378">Hydrolase</keyword>
<organism evidence="1 2">
    <name type="scientific">Phenylobacterium zucineum (strain HLK1)</name>
    <dbReference type="NCBI Taxonomy" id="450851"/>
    <lineage>
        <taxon>Bacteria</taxon>
        <taxon>Pseudomonadati</taxon>
        <taxon>Pseudomonadota</taxon>
        <taxon>Alphaproteobacteria</taxon>
        <taxon>Caulobacterales</taxon>
        <taxon>Caulobacteraceae</taxon>
        <taxon>Phenylobacterium</taxon>
    </lineage>
</organism>
<geneLocation type="plasmid" evidence="2">
    <name>pHLK1</name>
</geneLocation>
<dbReference type="eggNOG" id="COG2723">
    <property type="taxonomic scope" value="Bacteria"/>
</dbReference>
<dbReference type="Proteomes" id="UP000001868">
    <property type="component" value="Plasmid pHLK1"/>
</dbReference>
<proteinExistence type="predicted"/>
<dbReference type="GO" id="GO:0005975">
    <property type="term" value="P:carbohydrate metabolic process"/>
    <property type="evidence" value="ECO:0007669"/>
    <property type="project" value="InterPro"/>
</dbReference>
<dbReference type="Pfam" id="PF00232">
    <property type="entry name" value="Glyco_hydro_1"/>
    <property type="match status" value="1"/>
</dbReference>
<dbReference type="InterPro" id="IPR017853">
    <property type="entry name" value="GH"/>
</dbReference>
<dbReference type="EMBL" id="CP000748">
    <property type="protein sequence ID" value="ACG80041.1"/>
    <property type="molecule type" value="Genomic_DNA"/>
</dbReference>
<dbReference type="Gene3D" id="3.20.20.80">
    <property type="entry name" value="Glycosidases"/>
    <property type="match status" value="1"/>
</dbReference>
<dbReference type="GO" id="GO:0004553">
    <property type="term" value="F:hydrolase activity, hydrolyzing O-glycosyl compounds"/>
    <property type="evidence" value="ECO:0007669"/>
    <property type="project" value="InterPro"/>
</dbReference>
<name>B4RI66_PHEZH</name>
<sequence>MRSWSVGSDGHREPSRQSRVCFPGGFQDEPMTLFMFATGIENSYPTIHQGRTRVDEMDACRHYAHWQEDFALVQDLGIHFLRYGPPLHRVWLADGRYDWEFTDLAFAELRRRNIVPIADLCHFGVPDWIGNFQNPDFPALFARYAGDFARRFPWVQLYTPINEMFICATFSAKYGWWNEQMTTDRGFVTALKHIARANVLAMQAILDVRPDALFVQSESSEYFHADSPAAIGPAEFMNAVRFLALDLNYGIRVNSEMYRYLMDNGMTAAEYDFFMHARLKSHCILGNDYYVTNEHRVWPDGHTRAAGEVFGYDEITRQYYARYHLPVMHTETNYLQGERGDEAVLWLWKEWANVLRIRNDGVPIVGFTWYSLTDQVDWDTALREKNGRVNALGLYDLDRRIRPVGQAYKELIAAWRDVLPTQSICLQVPVILPSEFEEGFVQRRMAEARERRLARGSAGTLPGAGRND</sequence>
<protein>
    <submittedName>
        <fullName evidence="1">Glycoside hydrolase, family 1</fullName>
    </submittedName>
</protein>
<evidence type="ECO:0000313" key="2">
    <source>
        <dbReference type="Proteomes" id="UP000001868"/>
    </source>
</evidence>
<dbReference type="PANTHER" id="PTHR12631:SF10">
    <property type="entry name" value="BETA-XYLOSIDASE-LIKE PROTEIN-RELATED"/>
    <property type="match status" value="1"/>
</dbReference>
<gene>
    <name evidence="1" type="ordered locus">PHZ_p0098</name>
</gene>
<dbReference type="AlphaFoldDB" id="B4RI66"/>
<accession>B4RI66</accession>